<evidence type="ECO:0000256" key="1">
    <source>
        <dbReference type="ARBA" id="ARBA00022723"/>
    </source>
</evidence>
<dbReference type="PRINTS" id="PR00405">
    <property type="entry name" value="REVINTRACTNG"/>
</dbReference>
<keyword evidence="2" id="KW-0677">Repeat</keyword>
<dbReference type="FunFam" id="1.10.220.150:FF:000005">
    <property type="entry name" value="Arf-GAP domain and FG repeat-containing protein 1"/>
    <property type="match status" value="1"/>
</dbReference>
<reference evidence="5" key="1">
    <citation type="submission" date="2020-11" db="EMBL/GenBank/DDBJ databases">
        <authorList>
            <person name="Tran Van P."/>
        </authorList>
    </citation>
    <scope>NUCLEOTIDE SEQUENCE</scope>
</reference>
<evidence type="ECO:0000313" key="5">
    <source>
        <dbReference type="EMBL" id="CAD7236818.1"/>
    </source>
</evidence>
<proteinExistence type="predicted"/>
<evidence type="ECO:0000256" key="3">
    <source>
        <dbReference type="ARBA" id="ARBA00022771"/>
    </source>
</evidence>
<sequence>MASNRKLDEKHLKILREMVHQGSNKECFDCGQRGPTYVNVTIGAFICTHCSGILRGLNPPQRVKSISMATFTPEEIETLQARGNEYCRQVWLGSFSERESKPDSSSETRLKEHLIAKYERKKW</sequence>
<dbReference type="PANTHER" id="PTHR46134:SF3">
    <property type="entry name" value="ARFGAP WITH FG REPEATS 1"/>
    <property type="match status" value="1"/>
</dbReference>
<dbReference type="CDD" id="cd08838">
    <property type="entry name" value="ArfGap_AGFG"/>
    <property type="match status" value="1"/>
</dbReference>
<dbReference type="GO" id="GO:0005096">
    <property type="term" value="F:GTPase activator activity"/>
    <property type="evidence" value="ECO:0007669"/>
    <property type="project" value="InterPro"/>
</dbReference>
<dbReference type="Pfam" id="PF01412">
    <property type="entry name" value="ArfGap"/>
    <property type="match status" value="1"/>
</dbReference>
<dbReference type="InterPro" id="IPR038508">
    <property type="entry name" value="ArfGAP_dom_sf"/>
</dbReference>
<keyword evidence="1" id="KW-0479">Metal-binding</keyword>
<feature type="non-terminal residue" evidence="5">
    <location>
        <position position="1"/>
    </location>
</feature>
<dbReference type="InterPro" id="IPR037278">
    <property type="entry name" value="ARFGAP/RecO"/>
</dbReference>
<evidence type="ECO:0000256" key="2">
    <source>
        <dbReference type="ARBA" id="ARBA00022737"/>
    </source>
</evidence>
<dbReference type="AlphaFoldDB" id="A0A7R8ZUC6"/>
<dbReference type="OrthoDB" id="6036at2759"/>
<name>A0A7R8ZUC6_9CRUS</name>
<dbReference type="GO" id="GO:0005737">
    <property type="term" value="C:cytoplasm"/>
    <property type="evidence" value="ECO:0007669"/>
    <property type="project" value="TreeGrafter"/>
</dbReference>
<organism evidence="5">
    <name type="scientific">Cyprideis torosa</name>
    <dbReference type="NCBI Taxonomy" id="163714"/>
    <lineage>
        <taxon>Eukaryota</taxon>
        <taxon>Metazoa</taxon>
        <taxon>Ecdysozoa</taxon>
        <taxon>Arthropoda</taxon>
        <taxon>Crustacea</taxon>
        <taxon>Oligostraca</taxon>
        <taxon>Ostracoda</taxon>
        <taxon>Podocopa</taxon>
        <taxon>Podocopida</taxon>
        <taxon>Cytherocopina</taxon>
        <taxon>Cytheroidea</taxon>
        <taxon>Cytherideidae</taxon>
        <taxon>Cyprideis</taxon>
    </lineage>
</organism>
<dbReference type="GO" id="GO:0016020">
    <property type="term" value="C:membrane"/>
    <property type="evidence" value="ECO:0007669"/>
    <property type="project" value="TreeGrafter"/>
</dbReference>
<dbReference type="Gene3D" id="1.10.220.150">
    <property type="entry name" value="Arf GTPase activating protein"/>
    <property type="match status" value="1"/>
</dbReference>
<evidence type="ECO:0000256" key="4">
    <source>
        <dbReference type="ARBA" id="ARBA00022833"/>
    </source>
</evidence>
<dbReference type="EMBL" id="OB682137">
    <property type="protein sequence ID" value="CAD7236818.1"/>
    <property type="molecule type" value="Genomic_DNA"/>
</dbReference>
<dbReference type="PANTHER" id="PTHR46134">
    <property type="entry name" value="DRONGO, ISOFORM F"/>
    <property type="match status" value="1"/>
</dbReference>
<accession>A0A7R8ZUC6</accession>
<gene>
    <name evidence="5" type="ORF">CTOB1V02_LOCUS14633</name>
</gene>
<dbReference type="PROSITE" id="PS50115">
    <property type="entry name" value="ARFGAP"/>
    <property type="match status" value="1"/>
</dbReference>
<dbReference type="SMART" id="SM00105">
    <property type="entry name" value="ArfGap"/>
    <property type="match status" value="1"/>
</dbReference>
<dbReference type="InterPro" id="IPR052248">
    <property type="entry name" value="Arf-GAP_FG-repeat_protein"/>
</dbReference>
<keyword evidence="4" id="KW-0862">Zinc</keyword>
<dbReference type="SUPFAM" id="SSF57863">
    <property type="entry name" value="ArfGap/RecO-like zinc finger"/>
    <property type="match status" value="1"/>
</dbReference>
<dbReference type="GO" id="GO:0008270">
    <property type="term" value="F:zinc ion binding"/>
    <property type="evidence" value="ECO:0007669"/>
    <property type="project" value="UniProtKB-KW"/>
</dbReference>
<keyword evidence="3" id="KW-0863">Zinc-finger</keyword>
<dbReference type="InterPro" id="IPR001164">
    <property type="entry name" value="ArfGAP_dom"/>
</dbReference>
<protein>
    <submittedName>
        <fullName evidence="5">Uncharacterized protein</fullName>
    </submittedName>
</protein>